<evidence type="ECO:0000313" key="2">
    <source>
        <dbReference type="Proteomes" id="UP000250235"/>
    </source>
</evidence>
<reference evidence="1 2" key="1">
    <citation type="journal article" date="2015" name="Proc. Natl. Acad. Sci. U.S.A.">
        <title>The resurrection genome of Boea hygrometrica: A blueprint for survival of dehydration.</title>
        <authorList>
            <person name="Xiao L."/>
            <person name="Yang G."/>
            <person name="Zhang L."/>
            <person name="Yang X."/>
            <person name="Zhao S."/>
            <person name="Ji Z."/>
            <person name="Zhou Q."/>
            <person name="Hu M."/>
            <person name="Wang Y."/>
            <person name="Chen M."/>
            <person name="Xu Y."/>
            <person name="Jin H."/>
            <person name="Xiao X."/>
            <person name="Hu G."/>
            <person name="Bao F."/>
            <person name="Hu Y."/>
            <person name="Wan P."/>
            <person name="Li L."/>
            <person name="Deng X."/>
            <person name="Kuang T."/>
            <person name="Xiang C."/>
            <person name="Zhu J.K."/>
            <person name="Oliver M.J."/>
            <person name="He Y."/>
        </authorList>
    </citation>
    <scope>NUCLEOTIDE SEQUENCE [LARGE SCALE GENOMIC DNA]</scope>
    <source>
        <strain evidence="2">cv. XS01</strain>
    </source>
</reference>
<accession>A0A2Z7D9F4</accession>
<dbReference type="Gene3D" id="3.80.10.10">
    <property type="entry name" value="Ribonuclease Inhibitor"/>
    <property type="match status" value="1"/>
</dbReference>
<dbReference type="SUPFAM" id="SSF52047">
    <property type="entry name" value="RNI-like"/>
    <property type="match status" value="1"/>
</dbReference>
<dbReference type="PANTHER" id="PTHR15140:SF33">
    <property type="entry name" value="LATE BLIGHT RESISTANCE PROTEIN HOMOLOG R1A-3 ISOFORM X1"/>
    <property type="match status" value="1"/>
</dbReference>
<proteinExistence type="predicted"/>
<dbReference type="Proteomes" id="UP000250235">
    <property type="component" value="Unassembled WGS sequence"/>
</dbReference>
<organism evidence="1 2">
    <name type="scientific">Dorcoceras hygrometricum</name>
    <dbReference type="NCBI Taxonomy" id="472368"/>
    <lineage>
        <taxon>Eukaryota</taxon>
        <taxon>Viridiplantae</taxon>
        <taxon>Streptophyta</taxon>
        <taxon>Embryophyta</taxon>
        <taxon>Tracheophyta</taxon>
        <taxon>Spermatophyta</taxon>
        <taxon>Magnoliopsida</taxon>
        <taxon>eudicotyledons</taxon>
        <taxon>Gunneridae</taxon>
        <taxon>Pentapetalae</taxon>
        <taxon>asterids</taxon>
        <taxon>lamiids</taxon>
        <taxon>Lamiales</taxon>
        <taxon>Gesneriaceae</taxon>
        <taxon>Didymocarpoideae</taxon>
        <taxon>Trichosporeae</taxon>
        <taxon>Loxocarpinae</taxon>
        <taxon>Dorcoceras</taxon>
    </lineage>
</organism>
<keyword evidence="2" id="KW-1185">Reference proteome</keyword>
<dbReference type="InterPro" id="IPR032675">
    <property type="entry name" value="LRR_dom_sf"/>
</dbReference>
<dbReference type="AlphaFoldDB" id="A0A2Z7D9F4"/>
<evidence type="ECO:0000313" key="1">
    <source>
        <dbReference type="EMBL" id="KZV56169.1"/>
    </source>
</evidence>
<dbReference type="PANTHER" id="PTHR15140">
    <property type="entry name" value="TUBULIN-SPECIFIC CHAPERONE E"/>
    <property type="match status" value="1"/>
</dbReference>
<dbReference type="OrthoDB" id="913621at2759"/>
<gene>
    <name evidence="1" type="ORF">F511_19752</name>
</gene>
<protein>
    <submittedName>
        <fullName evidence="1">Uncharacterized protein</fullName>
    </submittedName>
</protein>
<name>A0A2Z7D9F4_9LAMI</name>
<dbReference type="EMBL" id="KQ988234">
    <property type="protein sequence ID" value="KZV56169.1"/>
    <property type="molecule type" value="Genomic_DNA"/>
</dbReference>
<sequence length="274" mass="30619">MYCAVMGREWNPVEGQFLKMKSLRIADTDLEEWVADSSHFPNLEKLQLSFLRHLKEIPYGIGEIGTLRTISLFDCSSSSNASAEKIQEEQLQLGNSDLQDLYGRGPGFTASERAAKLGTSARYFSETYSHSKGQGLAGAKQLARKKGMKYDLIEYYRGKFDGQTTACCVRFTKETRCSDTTESSNADVEVPQTNQARPQQIGLAIQSNLGGQFENPMNCVPHNKTIRQLRDVSDLQRKPAVVSSSNSACMTNNNDRKEDEAIEDIGQYLLDNFD</sequence>